<dbReference type="InterPro" id="IPR010065">
    <property type="entry name" value="AA_ABC_transptr_permease_3TM"/>
</dbReference>
<evidence type="ECO:0000259" key="9">
    <source>
        <dbReference type="PROSITE" id="PS50928"/>
    </source>
</evidence>
<dbReference type="InterPro" id="IPR043429">
    <property type="entry name" value="ArtM/GltK/GlnP/TcyL/YhdX-like"/>
</dbReference>
<protein>
    <submittedName>
        <fullName evidence="10">Amino acid ABC transporter membrane protein, PAAT family (TC 3.A.1.3.-)</fullName>
    </submittedName>
</protein>
<dbReference type="InterPro" id="IPR035906">
    <property type="entry name" value="MetI-like_sf"/>
</dbReference>
<dbReference type="InterPro" id="IPR000515">
    <property type="entry name" value="MetI-like"/>
</dbReference>
<gene>
    <name evidence="10" type="ORF">SAMN02745134_02184</name>
</gene>
<dbReference type="PROSITE" id="PS50928">
    <property type="entry name" value="ABC_TM1"/>
    <property type="match status" value="1"/>
</dbReference>
<dbReference type="STRING" id="1121291.SAMN02745134_02184"/>
<dbReference type="RefSeq" id="WP_084116010.1">
    <property type="nucleotide sequence ID" value="NZ_FWXH01000007.1"/>
</dbReference>
<evidence type="ECO:0000256" key="3">
    <source>
        <dbReference type="ARBA" id="ARBA00022475"/>
    </source>
</evidence>
<dbReference type="PANTHER" id="PTHR30614:SF0">
    <property type="entry name" value="L-CYSTINE TRANSPORT SYSTEM PERMEASE PROTEIN TCYL"/>
    <property type="match status" value="1"/>
</dbReference>
<dbReference type="FunFam" id="1.10.3720.10:FF:000006">
    <property type="entry name" value="Glutamate/aspartate ABC transporter, permease protein GltK"/>
    <property type="match status" value="1"/>
</dbReference>
<keyword evidence="4 8" id="KW-0812">Transmembrane</keyword>
<keyword evidence="6 8" id="KW-1133">Transmembrane helix</keyword>
<evidence type="ECO:0000313" key="11">
    <source>
        <dbReference type="Proteomes" id="UP000192468"/>
    </source>
</evidence>
<evidence type="ECO:0000256" key="6">
    <source>
        <dbReference type="ARBA" id="ARBA00022989"/>
    </source>
</evidence>
<dbReference type="EMBL" id="FWXH01000007">
    <property type="protein sequence ID" value="SMC24510.1"/>
    <property type="molecule type" value="Genomic_DNA"/>
</dbReference>
<dbReference type="SUPFAM" id="SSF161098">
    <property type="entry name" value="MetI-like"/>
    <property type="match status" value="1"/>
</dbReference>
<evidence type="ECO:0000256" key="1">
    <source>
        <dbReference type="ARBA" id="ARBA00004651"/>
    </source>
</evidence>
<evidence type="ECO:0000313" key="10">
    <source>
        <dbReference type="EMBL" id="SMC24510.1"/>
    </source>
</evidence>
<dbReference type="Pfam" id="PF00528">
    <property type="entry name" value="BPD_transp_1"/>
    <property type="match status" value="1"/>
</dbReference>
<dbReference type="CDD" id="cd06261">
    <property type="entry name" value="TM_PBP2"/>
    <property type="match status" value="1"/>
</dbReference>
<feature type="transmembrane region" description="Helical" evidence="8">
    <location>
        <begin position="196"/>
        <end position="216"/>
    </location>
</feature>
<accession>A0A1W1XKK1</accession>
<evidence type="ECO:0000256" key="4">
    <source>
        <dbReference type="ARBA" id="ARBA00022692"/>
    </source>
</evidence>
<comment type="similarity">
    <text evidence="8">Belongs to the binding-protein-dependent transport system permease family.</text>
</comment>
<dbReference type="GO" id="GO:0043190">
    <property type="term" value="C:ATP-binding cassette (ABC) transporter complex"/>
    <property type="evidence" value="ECO:0007669"/>
    <property type="project" value="InterPro"/>
</dbReference>
<dbReference type="AlphaFoldDB" id="A0A1W1XKK1"/>
<sequence length="228" mass="25405">MLRNGGIIIFDFKYFLNAFPDLLKYLDYTILMAVISTLIGLILALILATIRILKIKVLSQIVSVYISFFRGTPLLVQLFVFYFGLPQIIKPLKNLTPFWAMIIGLSLCGSALLSEIFRGAVMSVEKGQLEAALSVGMTHGQGLRRIVFPQAIRIAIPGIGNTFVDLLKSSSLAYVLGLTEILARAQSNAASSFKVLENYLALAIIYWIVVEIFNFIQKIIEKKFSKAY</sequence>
<organism evidence="10 11">
    <name type="scientific">Clostridium acidisoli DSM 12555</name>
    <dbReference type="NCBI Taxonomy" id="1121291"/>
    <lineage>
        <taxon>Bacteria</taxon>
        <taxon>Bacillati</taxon>
        <taxon>Bacillota</taxon>
        <taxon>Clostridia</taxon>
        <taxon>Eubacteriales</taxon>
        <taxon>Clostridiaceae</taxon>
        <taxon>Clostridium</taxon>
    </lineage>
</organism>
<dbReference type="GO" id="GO:0015184">
    <property type="term" value="F:L-cystine transmembrane transporter activity"/>
    <property type="evidence" value="ECO:0007669"/>
    <property type="project" value="TreeGrafter"/>
</dbReference>
<comment type="subcellular location">
    <subcellularLocation>
        <location evidence="1 8">Cell membrane</location>
        <topology evidence="1 8">Multi-pass membrane protein</topology>
    </subcellularLocation>
</comment>
<feature type="domain" description="ABC transmembrane type-1" evidence="9">
    <location>
        <begin position="26"/>
        <end position="217"/>
    </location>
</feature>
<reference evidence="10 11" key="1">
    <citation type="submission" date="2017-04" db="EMBL/GenBank/DDBJ databases">
        <authorList>
            <person name="Afonso C.L."/>
            <person name="Miller P.J."/>
            <person name="Scott M.A."/>
            <person name="Spackman E."/>
            <person name="Goraichik I."/>
            <person name="Dimitrov K.M."/>
            <person name="Suarez D.L."/>
            <person name="Swayne D.E."/>
        </authorList>
    </citation>
    <scope>NUCLEOTIDE SEQUENCE [LARGE SCALE GENOMIC DNA]</scope>
    <source>
        <strain evidence="10 11">DSM 12555</strain>
    </source>
</reference>
<dbReference type="PANTHER" id="PTHR30614">
    <property type="entry name" value="MEMBRANE COMPONENT OF AMINO ACID ABC TRANSPORTER"/>
    <property type="match status" value="1"/>
</dbReference>
<keyword evidence="3" id="KW-1003">Cell membrane</keyword>
<dbReference type="NCBIfam" id="TIGR01726">
    <property type="entry name" value="HEQRo_perm_3TM"/>
    <property type="match status" value="1"/>
</dbReference>
<dbReference type="Gene3D" id="1.10.3720.10">
    <property type="entry name" value="MetI-like"/>
    <property type="match status" value="1"/>
</dbReference>
<evidence type="ECO:0000256" key="7">
    <source>
        <dbReference type="ARBA" id="ARBA00023136"/>
    </source>
</evidence>
<evidence type="ECO:0000256" key="5">
    <source>
        <dbReference type="ARBA" id="ARBA00022970"/>
    </source>
</evidence>
<keyword evidence="5" id="KW-0029">Amino-acid transport</keyword>
<proteinExistence type="inferred from homology"/>
<keyword evidence="11" id="KW-1185">Reference proteome</keyword>
<keyword evidence="2 8" id="KW-0813">Transport</keyword>
<dbReference type="OrthoDB" id="9787841at2"/>
<name>A0A1W1XKK1_9CLOT</name>
<feature type="transmembrane region" description="Helical" evidence="8">
    <location>
        <begin position="28"/>
        <end position="50"/>
    </location>
</feature>
<feature type="transmembrane region" description="Helical" evidence="8">
    <location>
        <begin position="62"/>
        <end position="85"/>
    </location>
</feature>
<keyword evidence="7 8" id="KW-0472">Membrane</keyword>
<evidence type="ECO:0000256" key="8">
    <source>
        <dbReference type="RuleBase" id="RU363032"/>
    </source>
</evidence>
<evidence type="ECO:0000256" key="2">
    <source>
        <dbReference type="ARBA" id="ARBA00022448"/>
    </source>
</evidence>
<feature type="transmembrane region" description="Helical" evidence="8">
    <location>
        <begin position="97"/>
        <end position="117"/>
    </location>
</feature>
<dbReference type="Proteomes" id="UP000192468">
    <property type="component" value="Unassembled WGS sequence"/>
</dbReference>